<evidence type="ECO:0000313" key="4">
    <source>
        <dbReference type="EMBL" id="GJA56121.1"/>
    </source>
</evidence>
<keyword evidence="2" id="KW-0812">Transmembrane</keyword>
<dbReference type="AlphaFoldDB" id="A0AAI9KUB1"/>
<sequence>MTVHHATPRLTLRQSLGRTHMMISLTAVCMAGLFLTVTALLALRLYADHNLKLVARAISYTTEAAVVFHDKEAALDALETITSREDIASASIVQPDGQVLASWRRDITTPWTTLEQHLARLILPGPVVLPMVREHKEIARVHLVGHGQYLLRFLLQTLLATLVVPAHQYSRGTPCGAPDAALHHGTPQGPDRGGLQRQPPAGPQGAGAGGQYRRAARAG</sequence>
<reference evidence="4" key="1">
    <citation type="submission" date="2021-07" db="EMBL/GenBank/DDBJ databases">
        <title>Draft genome sequence of carbapenem-resistant Aeromonas spp. in Japan.</title>
        <authorList>
            <person name="Maehana S."/>
            <person name="Suzuki M."/>
            <person name="Kitasato H."/>
        </authorList>
    </citation>
    <scope>NUCLEOTIDE SEQUENCE</scope>
    <source>
        <strain evidence="4">KAM348</strain>
    </source>
</reference>
<accession>A0AAI9KUB1</accession>
<feature type="domain" description="Periplasmic sensor" evidence="3">
    <location>
        <begin position="43"/>
        <end position="144"/>
    </location>
</feature>
<evidence type="ECO:0000259" key="3">
    <source>
        <dbReference type="Pfam" id="PF17152"/>
    </source>
</evidence>
<proteinExistence type="predicted"/>
<feature type="region of interest" description="Disordered" evidence="1">
    <location>
        <begin position="175"/>
        <end position="219"/>
    </location>
</feature>
<gene>
    <name evidence="4" type="ORF">KAM348_35440</name>
</gene>
<keyword evidence="2" id="KW-0472">Membrane</keyword>
<evidence type="ECO:0000313" key="5">
    <source>
        <dbReference type="Proteomes" id="UP000887009"/>
    </source>
</evidence>
<name>A0AAI9KUB1_AERCA</name>
<evidence type="ECO:0000256" key="2">
    <source>
        <dbReference type="SAM" id="Phobius"/>
    </source>
</evidence>
<dbReference type="Pfam" id="PF17152">
    <property type="entry name" value="CHASE8"/>
    <property type="match status" value="1"/>
</dbReference>
<organism evidence="4 5">
    <name type="scientific">Aeromonas caviae</name>
    <name type="common">Aeromonas punctata</name>
    <dbReference type="NCBI Taxonomy" id="648"/>
    <lineage>
        <taxon>Bacteria</taxon>
        <taxon>Pseudomonadati</taxon>
        <taxon>Pseudomonadota</taxon>
        <taxon>Gammaproteobacteria</taxon>
        <taxon>Aeromonadales</taxon>
        <taxon>Aeromonadaceae</taxon>
        <taxon>Aeromonas</taxon>
    </lineage>
</organism>
<feature type="transmembrane region" description="Helical" evidence="2">
    <location>
        <begin position="20"/>
        <end position="43"/>
    </location>
</feature>
<comment type="caution">
    <text evidence="4">The sequence shown here is derived from an EMBL/GenBank/DDBJ whole genome shotgun (WGS) entry which is preliminary data.</text>
</comment>
<evidence type="ECO:0000256" key="1">
    <source>
        <dbReference type="SAM" id="MobiDB-lite"/>
    </source>
</evidence>
<protein>
    <recommendedName>
        <fullName evidence="3">Periplasmic sensor domain-containing protein</fullName>
    </recommendedName>
</protein>
<dbReference type="Proteomes" id="UP000887009">
    <property type="component" value="Unassembled WGS sequence"/>
</dbReference>
<dbReference type="InterPro" id="IPR033417">
    <property type="entry name" value="CHASE8"/>
</dbReference>
<dbReference type="EMBL" id="BPNL01000053">
    <property type="protein sequence ID" value="GJA56121.1"/>
    <property type="molecule type" value="Genomic_DNA"/>
</dbReference>
<keyword evidence="2" id="KW-1133">Transmembrane helix</keyword>